<gene>
    <name evidence="1" type="ORF">RPERSI_LOCUS35478</name>
</gene>
<feature type="non-terminal residue" evidence="1">
    <location>
        <position position="1"/>
    </location>
</feature>
<proteinExistence type="predicted"/>
<dbReference type="Proteomes" id="UP000789920">
    <property type="component" value="Unassembled WGS sequence"/>
</dbReference>
<evidence type="ECO:0000313" key="1">
    <source>
        <dbReference type="EMBL" id="CAG8849184.1"/>
    </source>
</evidence>
<keyword evidence="2" id="KW-1185">Reference proteome</keyword>
<dbReference type="EMBL" id="CAJVQC010164240">
    <property type="protein sequence ID" value="CAG8849184.1"/>
    <property type="molecule type" value="Genomic_DNA"/>
</dbReference>
<organism evidence="1 2">
    <name type="scientific">Racocetra persica</name>
    <dbReference type="NCBI Taxonomy" id="160502"/>
    <lineage>
        <taxon>Eukaryota</taxon>
        <taxon>Fungi</taxon>
        <taxon>Fungi incertae sedis</taxon>
        <taxon>Mucoromycota</taxon>
        <taxon>Glomeromycotina</taxon>
        <taxon>Glomeromycetes</taxon>
        <taxon>Diversisporales</taxon>
        <taxon>Gigasporaceae</taxon>
        <taxon>Racocetra</taxon>
    </lineage>
</organism>
<comment type="caution">
    <text evidence="1">The sequence shown here is derived from an EMBL/GenBank/DDBJ whole genome shotgun (WGS) entry which is preliminary data.</text>
</comment>
<feature type="non-terminal residue" evidence="1">
    <location>
        <position position="73"/>
    </location>
</feature>
<name>A0ACA9SWV3_9GLOM</name>
<reference evidence="1" key="1">
    <citation type="submission" date="2021-06" db="EMBL/GenBank/DDBJ databases">
        <authorList>
            <person name="Kallberg Y."/>
            <person name="Tangrot J."/>
            <person name="Rosling A."/>
        </authorList>
    </citation>
    <scope>NUCLEOTIDE SEQUENCE</scope>
    <source>
        <strain evidence="1">MA461A</strain>
    </source>
</reference>
<sequence length="73" mass="8052">LHIVEIDHKDENPQFAKRTVDVFFPAEASTDFPVAMQTGTCIYMNRISGETIFVTAEHEATSGIIGVNRKGQA</sequence>
<evidence type="ECO:0000313" key="2">
    <source>
        <dbReference type="Proteomes" id="UP000789920"/>
    </source>
</evidence>
<protein>
    <submittedName>
        <fullName evidence="1">2541_t:CDS:1</fullName>
    </submittedName>
</protein>
<accession>A0ACA9SWV3</accession>